<sequence>MVNNKYLLLLLIFLLPHSIQARVVKNIEIHEVGTTGSNVTDKNEINACKKFIPNKKQIINYFSHAEESKEKSWLHEYYSSCVAYGNIEFKDGLSGKWLLLSSGVGYVTLPDGNSINFFYKNNNWEDPFACTYGLGDEPEC</sequence>
<accession>A0A1B8HD95</accession>
<feature type="chain" id="PRO_5008609696" evidence="1">
    <location>
        <begin position="22"/>
        <end position="140"/>
    </location>
</feature>
<organism evidence="2 3">
    <name type="scientific">Morganella psychrotolerans</name>
    <dbReference type="NCBI Taxonomy" id="368603"/>
    <lineage>
        <taxon>Bacteria</taxon>
        <taxon>Pseudomonadati</taxon>
        <taxon>Pseudomonadota</taxon>
        <taxon>Gammaproteobacteria</taxon>
        <taxon>Enterobacterales</taxon>
        <taxon>Morganellaceae</taxon>
        <taxon>Morganella</taxon>
    </lineage>
</organism>
<name>A0A1B8HD95_9GAMM</name>
<evidence type="ECO:0000313" key="3">
    <source>
        <dbReference type="Proteomes" id="UP000092247"/>
    </source>
</evidence>
<dbReference type="RefSeq" id="WP_067423610.1">
    <property type="nucleotide sequence ID" value="NZ_LZEX01000013.1"/>
</dbReference>
<proteinExistence type="predicted"/>
<evidence type="ECO:0000313" key="2">
    <source>
        <dbReference type="EMBL" id="OBU07058.1"/>
    </source>
</evidence>
<dbReference type="AlphaFoldDB" id="A0A1B8HD95"/>
<protein>
    <submittedName>
        <fullName evidence="2">Uncharacterized protein</fullName>
    </submittedName>
</protein>
<gene>
    <name evidence="2" type="ORF">AYY17_19355</name>
</gene>
<evidence type="ECO:0000256" key="1">
    <source>
        <dbReference type="SAM" id="SignalP"/>
    </source>
</evidence>
<feature type="signal peptide" evidence="1">
    <location>
        <begin position="1"/>
        <end position="21"/>
    </location>
</feature>
<keyword evidence="1" id="KW-0732">Signal</keyword>
<dbReference type="EMBL" id="LZEX01000013">
    <property type="protein sequence ID" value="OBU07058.1"/>
    <property type="molecule type" value="Genomic_DNA"/>
</dbReference>
<comment type="caution">
    <text evidence="2">The sequence shown here is derived from an EMBL/GenBank/DDBJ whole genome shotgun (WGS) entry which is preliminary data.</text>
</comment>
<dbReference type="Proteomes" id="UP000092247">
    <property type="component" value="Unassembled WGS sequence"/>
</dbReference>
<reference evidence="2 3" key="1">
    <citation type="submission" date="2016-06" db="EMBL/GenBank/DDBJ databases">
        <authorList>
            <person name="Kjaerup R.B."/>
            <person name="Dalgaard T.S."/>
            <person name="Juul-Madsen H.R."/>
        </authorList>
    </citation>
    <scope>NUCLEOTIDE SEQUENCE [LARGE SCALE GENOMIC DNA]</scope>
    <source>
        <strain evidence="2 3">GCSL-Mp3</strain>
    </source>
</reference>